<dbReference type="Gene3D" id="1.20.1260.10">
    <property type="match status" value="1"/>
</dbReference>
<dbReference type="CDD" id="cd01055">
    <property type="entry name" value="Nonheme_Ferritin"/>
    <property type="match status" value="1"/>
</dbReference>
<evidence type="ECO:0000256" key="3">
    <source>
        <dbReference type="ARBA" id="ARBA00023002"/>
    </source>
</evidence>
<dbReference type="PROSITE" id="PS50905">
    <property type="entry name" value="FERRITIN_LIKE"/>
    <property type="match status" value="1"/>
</dbReference>
<evidence type="ECO:0000313" key="8">
    <source>
        <dbReference type="Proteomes" id="UP001200430"/>
    </source>
</evidence>
<evidence type="ECO:0000259" key="6">
    <source>
        <dbReference type="PROSITE" id="PS50905"/>
    </source>
</evidence>
<dbReference type="Pfam" id="PF00210">
    <property type="entry name" value="Ferritin"/>
    <property type="match status" value="1"/>
</dbReference>
<feature type="domain" description="Ferritin-like diiron" evidence="6">
    <location>
        <begin position="1"/>
        <end position="146"/>
    </location>
</feature>
<dbReference type="SUPFAM" id="SSF47240">
    <property type="entry name" value="Ferritin-like"/>
    <property type="match status" value="1"/>
</dbReference>
<evidence type="ECO:0000256" key="4">
    <source>
        <dbReference type="ARBA" id="ARBA00023004"/>
    </source>
</evidence>
<dbReference type="InterPro" id="IPR008331">
    <property type="entry name" value="Ferritin_DPS_dom"/>
</dbReference>
<evidence type="ECO:0000313" key="7">
    <source>
        <dbReference type="EMBL" id="MCF4141209.1"/>
    </source>
</evidence>
<evidence type="ECO:0000256" key="1">
    <source>
        <dbReference type="ARBA" id="ARBA00022434"/>
    </source>
</evidence>
<sequence length="163" mass="18970">MAFTEKMQKAMNDQINAEMFSAYLYQSMAAWLESTDMPGMAHWMEVQAKEEMEHAFKFYRYVMERGGNVTLQAIEAPQSEWDSPVSVFSDALDHEKYISKRIDDLMDMAISEKDHASRIMLNWFVEEQVEEEDNASTNLAKIRHLEGSKRGMYMLDKEFGSRG</sequence>
<dbReference type="Proteomes" id="UP001200430">
    <property type="component" value="Unassembled WGS sequence"/>
</dbReference>
<comment type="catalytic activity">
    <reaction evidence="5">
        <text>4 Fe(2+) + O2 + 6 H2O = 4 iron(III) oxide-hydroxide + 12 H(+)</text>
        <dbReference type="Rhea" id="RHEA:11972"/>
        <dbReference type="ChEBI" id="CHEBI:15377"/>
        <dbReference type="ChEBI" id="CHEBI:15378"/>
        <dbReference type="ChEBI" id="CHEBI:15379"/>
        <dbReference type="ChEBI" id="CHEBI:29033"/>
        <dbReference type="ChEBI" id="CHEBI:78619"/>
        <dbReference type="EC" id="1.16.3.2"/>
    </reaction>
</comment>
<comment type="similarity">
    <text evidence="5">Belongs to the ferritin family. Prokaryotic subfamily.</text>
</comment>
<evidence type="ECO:0000256" key="5">
    <source>
        <dbReference type="RuleBase" id="RU361145"/>
    </source>
</evidence>
<reference evidence="7 8" key="1">
    <citation type="submission" date="2022-01" db="EMBL/GenBank/DDBJ databases">
        <title>Dethiosulfovibrio faecalis sp. nov., a novel proteolytic, non-sulfur-reducing bacterium isolated from a marine aquaculture solid waste bioreactor.</title>
        <authorList>
            <person name="Grabowski S."/>
            <person name="Apolinario E."/>
            <person name="Schneider N."/>
            <person name="Marshall C.W."/>
            <person name="Sowers K.R."/>
        </authorList>
    </citation>
    <scope>NUCLEOTIDE SEQUENCE [LARGE SCALE GENOMIC DNA]</scope>
    <source>
        <strain evidence="7 8">DSM 12537</strain>
    </source>
</reference>
<dbReference type="InterPro" id="IPR009078">
    <property type="entry name" value="Ferritin-like_SF"/>
</dbReference>
<dbReference type="InterPro" id="IPR012347">
    <property type="entry name" value="Ferritin-like"/>
</dbReference>
<keyword evidence="3" id="KW-0560">Oxidoreductase</keyword>
<keyword evidence="5" id="KW-0963">Cytoplasm</keyword>
<name>A0ABS9EJ23_9BACT</name>
<keyword evidence="1 5" id="KW-0409">Iron storage</keyword>
<keyword evidence="2 5" id="KW-0479">Metal-binding</keyword>
<comment type="caution">
    <text evidence="7">The sequence shown here is derived from an EMBL/GenBank/DDBJ whole genome shotgun (WGS) entry which is preliminary data.</text>
</comment>
<evidence type="ECO:0000256" key="2">
    <source>
        <dbReference type="ARBA" id="ARBA00022723"/>
    </source>
</evidence>
<dbReference type="EMBL" id="JAKGUD010000001">
    <property type="protein sequence ID" value="MCF4141209.1"/>
    <property type="molecule type" value="Genomic_DNA"/>
</dbReference>
<accession>A0ABS9EJ23</accession>
<dbReference type="InterPro" id="IPR041719">
    <property type="entry name" value="Ferritin_prok"/>
</dbReference>
<dbReference type="InterPro" id="IPR001519">
    <property type="entry name" value="Ferritin"/>
</dbReference>
<dbReference type="RefSeq" id="WP_236097541.1">
    <property type="nucleotide sequence ID" value="NZ_JAKGUD010000001.1"/>
</dbReference>
<protein>
    <recommendedName>
        <fullName evidence="5">Ferritin</fullName>
        <ecNumber evidence="5">1.16.3.2</ecNumber>
    </recommendedName>
</protein>
<dbReference type="PANTHER" id="PTHR11431:SF127">
    <property type="entry name" value="BACTERIAL NON-HEME FERRITIN"/>
    <property type="match status" value="1"/>
</dbReference>
<dbReference type="InterPro" id="IPR009040">
    <property type="entry name" value="Ferritin-like_diiron"/>
</dbReference>
<organism evidence="7 8">
    <name type="scientific">Dethiosulfovibrio marinus</name>
    <dbReference type="NCBI Taxonomy" id="133532"/>
    <lineage>
        <taxon>Bacteria</taxon>
        <taxon>Thermotogati</taxon>
        <taxon>Synergistota</taxon>
        <taxon>Synergistia</taxon>
        <taxon>Synergistales</taxon>
        <taxon>Dethiosulfovibrionaceae</taxon>
        <taxon>Dethiosulfovibrio</taxon>
    </lineage>
</organism>
<gene>
    <name evidence="7" type="ORF">L2W38_00045</name>
</gene>
<keyword evidence="4 5" id="KW-0408">Iron</keyword>
<proteinExistence type="inferred from homology"/>
<dbReference type="PANTHER" id="PTHR11431">
    <property type="entry name" value="FERRITIN"/>
    <property type="match status" value="1"/>
</dbReference>
<comment type="subcellular location">
    <subcellularLocation>
        <location evidence="5">Cytoplasm</location>
    </subcellularLocation>
</comment>
<dbReference type="EC" id="1.16.3.2" evidence="5"/>
<comment type="function">
    <text evidence="5">Iron-storage protein.</text>
</comment>
<keyword evidence="8" id="KW-1185">Reference proteome</keyword>